<dbReference type="InterPro" id="IPR050640">
    <property type="entry name" value="Bact_2-comp_sensor_kinase"/>
</dbReference>
<dbReference type="AlphaFoldDB" id="G2PQ09"/>
<dbReference type="InterPro" id="IPR029016">
    <property type="entry name" value="GAF-like_dom_sf"/>
</dbReference>
<dbReference type="PANTHER" id="PTHR34220">
    <property type="entry name" value="SENSOR HISTIDINE KINASE YPDA"/>
    <property type="match status" value="1"/>
</dbReference>
<organism evidence="2 3">
    <name type="scientific">Allomuricauda ruestringensis (strain DSM 13258 / CIP 107369 / LMG 19739 / B1)</name>
    <name type="common">Muricauda ruestringensis</name>
    <dbReference type="NCBI Taxonomy" id="886377"/>
    <lineage>
        <taxon>Bacteria</taxon>
        <taxon>Pseudomonadati</taxon>
        <taxon>Bacteroidota</taxon>
        <taxon>Flavobacteriia</taxon>
        <taxon>Flavobacteriales</taxon>
        <taxon>Flavobacteriaceae</taxon>
        <taxon>Flagellimonas</taxon>
    </lineage>
</organism>
<dbReference type="Proteomes" id="UP000008908">
    <property type="component" value="Chromosome"/>
</dbReference>
<proteinExistence type="predicted"/>
<dbReference type="SMART" id="SM00065">
    <property type="entry name" value="GAF"/>
    <property type="match status" value="1"/>
</dbReference>
<dbReference type="Gene3D" id="3.30.450.40">
    <property type="match status" value="1"/>
</dbReference>
<dbReference type="SUPFAM" id="SSF55781">
    <property type="entry name" value="GAF domain-like"/>
    <property type="match status" value="1"/>
</dbReference>
<feature type="domain" description="GAF" evidence="1">
    <location>
        <begin position="45"/>
        <end position="192"/>
    </location>
</feature>
<dbReference type="STRING" id="886377.Murru_1433"/>
<keyword evidence="2" id="KW-0808">Transferase</keyword>
<gene>
    <name evidence="2" type="ordered locus">Murru_1433</name>
</gene>
<dbReference type="Pfam" id="PF06580">
    <property type="entry name" value="His_kinase"/>
    <property type="match status" value="1"/>
</dbReference>
<accession>G2PQ09</accession>
<name>G2PQ09_ALLRU</name>
<protein>
    <submittedName>
        <fullName evidence="2">Signal transduction histidine kinase</fullName>
    </submittedName>
</protein>
<dbReference type="InterPro" id="IPR003018">
    <property type="entry name" value="GAF"/>
</dbReference>
<sequence>MRQKHSHIFLTFRPIKTNQPFDNVKNNQFEDVLIYFSKSLMGKENEDDILWDVAKNCIGQLGFVDCVIYLVDDNKEYLIQKAAYGPKNPKDKTIYNPVKIPMGQGISGYVAQTAQAEIINDASKDPRYIEDDEARLSEICVPITCEDIVYGVIDCEHPEKGFFTDHHLKMLSAFAAICGIKIRSVRTHEALMEEHDRLIKIKEEMVELKLKSLSSQLNPHFVFNSLNSIQYFITSEKKRLALEYLSMFSKLIRFYLNQLGQETVHLKDEIDMLHSYLKLQKLRYDGLFDYDISLHENSKKMEEATIPSLVVQTLFENIIESAMYNQQKGQHFNVLLKIADTTVTLKVLHQSLQTGKSANNQSGYRESILQWQDQVNLLNAVKDFKITTTITHSFDNDIQKRSISLKLPNLI</sequence>
<dbReference type="KEGG" id="mrs:Murru_1433"/>
<reference evidence="3" key="1">
    <citation type="submission" date="2011-08" db="EMBL/GenBank/DDBJ databases">
        <title>The complete genome of Muricauda ruestringensis DSM 13258.</title>
        <authorList>
            <person name="Lucas S."/>
            <person name="Han J."/>
            <person name="Lapidus A."/>
            <person name="Bruce D."/>
            <person name="Goodwin L."/>
            <person name="Pitluck S."/>
            <person name="Peters L."/>
            <person name="Kyrpides N."/>
            <person name="Mavromatis K."/>
            <person name="Ivanova N."/>
            <person name="Ovchinnikova G."/>
            <person name="Teshima H."/>
            <person name="Detter J.C."/>
            <person name="Tapia R."/>
            <person name="Han C."/>
            <person name="Land M."/>
            <person name="Hauser L."/>
            <person name="Markowitz V."/>
            <person name="Cheng J.-F."/>
            <person name="Hugenholtz P."/>
            <person name="Woyke T."/>
            <person name="Wu D."/>
            <person name="Spring S."/>
            <person name="Schroeder M."/>
            <person name="Brambilla E."/>
            <person name="Klenk H.-P."/>
            <person name="Eisen J.A."/>
        </authorList>
    </citation>
    <scope>NUCLEOTIDE SEQUENCE [LARGE SCALE GENOMIC DNA]</scope>
    <source>
        <strain evidence="3">DSM 13258 / LMG 19739 / B1</strain>
    </source>
</reference>
<dbReference type="Pfam" id="PF01590">
    <property type="entry name" value="GAF"/>
    <property type="match status" value="1"/>
</dbReference>
<dbReference type="eggNOG" id="COG2972">
    <property type="taxonomic scope" value="Bacteria"/>
</dbReference>
<evidence type="ECO:0000313" key="3">
    <source>
        <dbReference type="Proteomes" id="UP000008908"/>
    </source>
</evidence>
<keyword evidence="3" id="KW-1185">Reference proteome</keyword>
<dbReference type="eggNOG" id="COG1956">
    <property type="taxonomic scope" value="Bacteria"/>
</dbReference>
<keyword evidence="2" id="KW-0418">Kinase</keyword>
<dbReference type="InterPro" id="IPR010559">
    <property type="entry name" value="Sig_transdc_His_kin_internal"/>
</dbReference>
<reference evidence="2 3" key="2">
    <citation type="journal article" date="2012" name="Stand. Genomic Sci.">
        <title>Complete genome sequence of the facultatively anaerobic, appendaged bacterium Muricauda ruestringensis type strain (B1(T)).</title>
        <authorList>
            <person name="Huntemann M."/>
            <person name="Teshima H."/>
            <person name="Lapidus A."/>
            <person name="Nolan M."/>
            <person name="Lucas S."/>
            <person name="Hammon N."/>
            <person name="Deshpande S."/>
            <person name="Cheng J.F."/>
            <person name="Tapia R."/>
            <person name="Goodwin L.A."/>
            <person name="Pitluck S."/>
            <person name="Liolios K."/>
            <person name="Pagani I."/>
            <person name="Ivanova N."/>
            <person name="Mavromatis K."/>
            <person name="Mikhailova N."/>
            <person name="Pati A."/>
            <person name="Chen A."/>
            <person name="Palaniappan K."/>
            <person name="Land M."/>
            <person name="Hauser L."/>
            <person name="Pan C."/>
            <person name="Brambilla E.M."/>
            <person name="Rohde M."/>
            <person name="Spring S."/>
            <person name="Goker M."/>
            <person name="Detter J.C."/>
            <person name="Bristow J."/>
            <person name="Eisen J.A."/>
            <person name="Markowitz V."/>
            <person name="Hugenholtz P."/>
            <person name="Kyrpides N.C."/>
            <person name="Klenk H.P."/>
            <person name="Woyke T."/>
        </authorList>
    </citation>
    <scope>NUCLEOTIDE SEQUENCE [LARGE SCALE GENOMIC DNA]</scope>
    <source>
        <strain evidence="3">DSM 13258 / LMG 19739 / B1</strain>
    </source>
</reference>
<evidence type="ECO:0000259" key="1">
    <source>
        <dbReference type="SMART" id="SM00065"/>
    </source>
</evidence>
<dbReference type="GO" id="GO:0000155">
    <property type="term" value="F:phosphorelay sensor kinase activity"/>
    <property type="evidence" value="ECO:0007669"/>
    <property type="project" value="InterPro"/>
</dbReference>
<dbReference type="HOGENOM" id="CLU_690086_0_0_10"/>
<dbReference type="PANTHER" id="PTHR34220:SF7">
    <property type="entry name" value="SENSOR HISTIDINE KINASE YPDA"/>
    <property type="match status" value="1"/>
</dbReference>
<dbReference type="EMBL" id="CP002999">
    <property type="protein sequence ID" value="AEM70474.1"/>
    <property type="molecule type" value="Genomic_DNA"/>
</dbReference>
<evidence type="ECO:0000313" key="2">
    <source>
        <dbReference type="EMBL" id="AEM70474.1"/>
    </source>
</evidence>
<dbReference type="GO" id="GO:0016020">
    <property type="term" value="C:membrane"/>
    <property type="evidence" value="ECO:0007669"/>
    <property type="project" value="InterPro"/>
</dbReference>